<dbReference type="OrthoDB" id="9912681at2"/>
<sequence>MKADVFFPLLGVGLALGSCLLIYLASHQQKMLRARLKPRRVVPAATLLMVFSGSAFCRTTSCLTGLFMTAICFMIVLTSLPVLVAGGRYRGECRDMRR</sequence>
<evidence type="ECO:0000313" key="3">
    <source>
        <dbReference type="Proteomes" id="UP000321405"/>
    </source>
</evidence>
<dbReference type="EMBL" id="BJVC01000008">
    <property type="protein sequence ID" value="GEL03368.1"/>
    <property type="molecule type" value="Genomic_DNA"/>
</dbReference>
<dbReference type="PROSITE" id="PS51257">
    <property type="entry name" value="PROKAR_LIPOPROTEIN"/>
    <property type="match status" value="1"/>
</dbReference>
<evidence type="ECO:0008006" key="4">
    <source>
        <dbReference type="Google" id="ProtNLM"/>
    </source>
</evidence>
<evidence type="ECO:0000256" key="1">
    <source>
        <dbReference type="SAM" id="Phobius"/>
    </source>
</evidence>
<proteinExistence type="predicted"/>
<keyword evidence="1" id="KW-0812">Transmembrane</keyword>
<protein>
    <recommendedName>
        <fullName evidence="4">Lipoprotein</fullName>
    </recommendedName>
</protein>
<dbReference type="Proteomes" id="UP000321405">
    <property type="component" value="Unassembled WGS sequence"/>
</dbReference>
<feature type="transmembrane region" description="Helical" evidence="1">
    <location>
        <begin position="41"/>
        <end position="61"/>
    </location>
</feature>
<keyword evidence="1" id="KW-0472">Membrane</keyword>
<reference evidence="2 3" key="1">
    <citation type="submission" date="2019-07" db="EMBL/GenBank/DDBJ databases">
        <title>Whole genome shotgun sequence of Swaminathania salitolerans NBRC 104436.</title>
        <authorList>
            <person name="Hosoyama A."/>
            <person name="Uohara A."/>
            <person name="Ohji S."/>
            <person name="Ichikawa N."/>
        </authorList>
    </citation>
    <scope>NUCLEOTIDE SEQUENCE [LARGE SCALE GENOMIC DNA]</scope>
    <source>
        <strain evidence="2 3">NBRC 104436</strain>
    </source>
</reference>
<organism evidence="2 3">
    <name type="scientific">Swaminathania salitolerans</name>
    <dbReference type="NCBI Taxonomy" id="182838"/>
    <lineage>
        <taxon>Bacteria</taxon>
        <taxon>Pseudomonadati</taxon>
        <taxon>Pseudomonadota</taxon>
        <taxon>Alphaproteobacteria</taxon>
        <taxon>Acetobacterales</taxon>
        <taxon>Acetobacteraceae</taxon>
        <taxon>Swaminathania</taxon>
    </lineage>
</organism>
<comment type="caution">
    <text evidence="2">The sequence shown here is derived from an EMBL/GenBank/DDBJ whole genome shotgun (WGS) entry which is preliminary data.</text>
</comment>
<evidence type="ECO:0000313" key="2">
    <source>
        <dbReference type="EMBL" id="GEL03368.1"/>
    </source>
</evidence>
<keyword evidence="3" id="KW-1185">Reference proteome</keyword>
<feature type="transmembrane region" description="Helical" evidence="1">
    <location>
        <begin position="6"/>
        <end position="25"/>
    </location>
</feature>
<keyword evidence="1" id="KW-1133">Transmembrane helix</keyword>
<gene>
    <name evidence="2" type="ORF">SSA02_25310</name>
</gene>
<dbReference type="AlphaFoldDB" id="A0A511BZD2"/>
<dbReference type="RefSeq" id="WP_147094429.1">
    <property type="nucleotide sequence ID" value="NZ_BJVC01000008.1"/>
</dbReference>
<feature type="transmembrane region" description="Helical" evidence="1">
    <location>
        <begin position="67"/>
        <end position="89"/>
    </location>
</feature>
<name>A0A511BZD2_9PROT</name>
<accession>A0A511BZD2</accession>